<name>A0A1W2BEB4_9BURK</name>
<dbReference type="EMBL" id="FWXJ01000012">
    <property type="protein sequence ID" value="SMC70708.1"/>
    <property type="molecule type" value="Genomic_DNA"/>
</dbReference>
<feature type="transmembrane region" description="Helical" evidence="7">
    <location>
        <begin position="365"/>
        <end position="385"/>
    </location>
</feature>
<dbReference type="Proteomes" id="UP000192708">
    <property type="component" value="Unassembled WGS sequence"/>
</dbReference>
<evidence type="ECO:0000256" key="4">
    <source>
        <dbReference type="ARBA" id="ARBA00022847"/>
    </source>
</evidence>
<keyword evidence="5 7" id="KW-1133">Transmembrane helix</keyword>
<evidence type="ECO:0000256" key="1">
    <source>
        <dbReference type="ARBA" id="ARBA00004141"/>
    </source>
</evidence>
<dbReference type="GO" id="GO:0015293">
    <property type="term" value="F:symporter activity"/>
    <property type="evidence" value="ECO:0007669"/>
    <property type="project" value="UniProtKB-KW"/>
</dbReference>
<feature type="transmembrane region" description="Helical" evidence="7">
    <location>
        <begin position="297"/>
        <end position="321"/>
    </location>
</feature>
<accession>A0A1W2BEB4</accession>
<dbReference type="GO" id="GO:0015086">
    <property type="term" value="F:cadmium ion transmembrane transporter activity"/>
    <property type="evidence" value="ECO:0007669"/>
    <property type="project" value="TreeGrafter"/>
</dbReference>
<evidence type="ECO:0000313" key="9">
    <source>
        <dbReference type="Proteomes" id="UP000192708"/>
    </source>
</evidence>
<dbReference type="GO" id="GO:0005384">
    <property type="term" value="F:manganese ion transmembrane transporter activity"/>
    <property type="evidence" value="ECO:0007669"/>
    <property type="project" value="TreeGrafter"/>
</dbReference>
<dbReference type="GO" id="GO:0034755">
    <property type="term" value="P:iron ion transmembrane transport"/>
    <property type="evidence" value="ECO:0007669"/>
    <property type="project" value="TreeGrafter"/>
</dbReference>
<feature type="transmembrane region" description="Helical" evidence="7">
    <location>
        <begin position="405"/>
        <end position="424"/>
    </location>
</feature>
<keyword evidence="6 7" id="KW-0472">Membrane</keyword>
<evidence type="ECO:0000256" key="6">
    <source>
        <dbReference type="ARBA" id="ARBA00023136"/>
    </source>
</evidence>
<evidence type="ECO:0000313" key="8">
    <source>
        <dbReference type="EMBL" id="SMC70708.1"/>
    </source>
</evidence>
<feature type="transmembrane region" description="Helical" evidence="7">
    <location>
        <begin position="90"/>
        <end position="115"/>
    </location>
</feature>
<evidence type="ECO:0000256" key="7">
    <source>
        <dbReference type="SAM" id="Phobius"/>
    </source>
</evidence>
<keyword evidence="2" id="KW-0813">Transport</keyword>
<dbReference type="PANTHER" id="PTHR11706">
    <property type="entry name" value="SOLUTE CARRIER PROTEIN FAMILY 11 MEMBER"/>
    <property type="match status" value="1"/>
</dbReference>
<feature type="transmembrane region" description="Helical" evidence="7">
    <location>
        <begin position="341"/>
        <end position="358"/>
    </location>
</feature>
<gene>
    <name evidence="8" type="ORF">SAMN06296008_11263</name>
</gene>
<dbReference type="AlphaFoldDB" id="A0A1W2BEB4"/>
<keyword evidence="9" id="KW-1185">Reference proteome</keyword>
<dbReference type="OrthoDB" id="9787548at2"/>
<sequence>MQNRLQALGHRIKEHPLAKLGPGLVTGVADDDPSGIVTYSQAGAQFGFNMLWTMPLTFPLMVGIQTICARIGRVTGKGLAANIKAHFPPVILWLVVILLVIANTLNIAADVAAMGEVAELVLGFNRHVMAACFVILTLLLQIFIPYHRYVVYLKWLTLSLLSYAFILFVVHIDWAQAFKKTLFPSFIWNANSAAIIVGIFGTTISPYLFFWQASQEVEDLHRDGGKSLLEDDSCAKSELQRISWDTWSGMLYSNLSAYFIVLATGATLFVAGIHDIETAAQAAMALRPLAGDFAFELFAIGMLGVGLIGIPVLAGSASYALSEMMGWSWGLEKKWGEAPQFYLTMTLSVGIAIFLQYLSISPMKALVWSAVTNGVIAVPLMFVIMLLSANKAVMGRFSLPTHIKILGWLATALMLIAVTVMFLMF</sequence>
<evidence type="ECO:0000256" key="5">
    <source>
        <dbReference type="ARBA" id="ARBA00022989"/>
    </source>
</evidence>
<protein>
    <submittedName>
        <fullName evidence="8">NRAMP (Natural resistance-associated macrophage protein) metal ion transporters</fullName>
    </submittedName>
</protein>
<organism evidence="8 9">
    <name type="scientific">Polynucleobacter kasalickyi</name>
    <dbReference type="NCBI Taxonomy" id="1938817"/>
    <lineage>
        <taxon>Bacteria</taxon>
        <taxon>Pseudomonadati</taxon>
        <taxon>Pseudomonadota</taxon>
        <taxon>Betaproteobacteria</taxon>
        <taxon>Burkholderiales</taxon>
        <taxon>Burkholderiaceae</taxon>
        <taxon>Polynucleobacter</taxon>
    </lineage>
</organism>
<dbReference type="InterPro" id="IPR001046">
    <property type="entry name" value="NRAMP_fam"/>
</dbReference>
<reference evidence="8 9" key="1">
    <citation type="submission" date="2017-04" db="EMBL/GenBank/DDBJ databases">
        <authorList>
            <person name="Afonso C.L."/>
            <person name="Miller P.J."/>
            <person name="Scott M.A."/>
            <person name="Spackman E."/>
            <person name="Goraichik I."/>
            <person name="Dimitrov K.M."/>
            <person name="Suarez D.L."/>
            <person name="Swayne D.E."/>
        </authorList>
    </citation>
    <scope>NUCLEOTIDE SEQUENCE [LARGE SCALE GENOMIC DNA]</scope>
    <source>
        <strain evidence="8 9">VK13</strain>
    </source>
</reference>
<dbReference type="GO" id="GO:0005886">
    <property type="term" value="C:plasma membrane"/>
    <property type="evidence" value="ECO:0007669"/>
    <property type="project" value="TreeGrafter"/>
</dbReference>
<evidence type="ECO:0000256" key="2">
    <source>
        <dbReference type="ARBA" id="ARBA00022448"/>
    </source>
</evidence>
<feature type="transmembrane region" description="Helical" evidence="7">
    <location>
        <begin position="255"/>
        <end position="276"/>
    </location>
</feature>
<comment type="subcellular location">
    <subcellularLocation>
        <location evidence="1">Membrane</location>
        <topology evidence="1">Multi-pass membrane protein</topology>
    </subcellularLocation>
</comment>
<dbReference type="RefSeq" id="WP_084284851.1">
    <property type="nucleotide sequence ID" value="NZ_FWXJ01000012.1"/>
</dbReference>
<dbReference type="PANTHER" id="PTHR11706:SF33">
    <property type="entry name" value="NATURAL RESISTANCE-ASSOCIATED MACROPHAGE PROTEIN 2"/>
    <property type="match status" value="1"/>
</dbReference>
<feature type="transmembrane region" description="Helical" evidence="7">
    <location>
        <begin position="152"/>
        <end position="174"/>
    </location>
</feature>
<dbReference type="STRING" id="1938817.SAMN06296008_11263"/>
<keyword evidence="4" id="KW-0769">Symport</keyword>
<feature type="transmembrane region" description="Helical" evidence="7">
    <location>
        <begin position="127"/>
        <end position="146"/>
    </location>
</feature>
<proteinExistence type="predicted"/>
<dbReference type="Pfam" id="PF01566">
    <property type="entry name" value="Nramp"/>
    <property type="match status" value="1"/>
</dbReference>
<keyword evidence="3 7" id="KW-0812">Transmembrane</keyword>
<feature type="transmembrane region" description="Helical" evidence="7">
    <location>
        <begin position="186"/>
        <end position="210"/>
    </location>
</feature>
<evidence type="ECO:0000256" key="3">
    <source>
        <dbReference type="ARBA" id="ARBA00022692"/>
    </source>
</evidence>